<evidence type="ECO:0000256" key="3">
    <source>
        <dbReference type="ARBA" id="ARBA00022692"/>
    </source>
</evidence>
<dbReference type="CDD" id="cd00637">
    <property type="entry name" value="7tm_classA_rhodopsin-like"/>
    <property type="match status" value="1"/>
</dbReference>
<dbReference type="WBParaSite" id="L893_g10724.t1">
    <property type="protein sequence ID" value="L893_g10724.t1"/>
    <property type="gene ID" value="L893_g10724"/>
</dbReference>
<dbReference type="PANTHER" id="PTHR24249:SF372">
    <property type="entry name" value="G-PROTEIN COUPLED RECEPTORS FAMILY 1 PROFILE DOMAIN-CONTAINING PROTEIN"/>
    <property type="match status" value="1"/>
</dbReference>
<dbReference type="GO" id="GO:0004930">
    <property type="term" value="F:G protein-coupled receptor activity"/>
    <property type="evidence" value="ECO:0007669"/>
    <property type="project" value="UniProtKB-KW"/>
</dbReference>
<feature type="transmembrane region" description="Helical" evidence="9">
    <location>
        <begin position="87"/>
        <end position="108"/>
    </location>
</feature>
<dbReference type="AlphaFoldDB" id="A0A1I7XXY4"/>
<evidence type="ECO:0000259" key="10">
    <source>
        <dbReference type="PROSITE" id="PS50262"/>
    </source>
</evidence>
<evidence type="ECO:0000313" key="11">
    <source>
        <dbReference type="Proteomes" id="UP000095287"/>
    </source>
</evidence>
<keyword evidence="6 9" id="KW-0472">Membrane</keyword>
<feature type="transmembrane region" description="Helical" evidence="9">
    <location>
        <begin position="47"/>
        <end position="67"/>
    </location>
</feature>
<keyword evidence="8" id="KW-0807">Transducer</keyword>
<dbReference type="InterPro" id="IPR017452">
    <property type="entry name" value="GPCR_Rhodpsn_7TM"/>
</dbReference>
<evidence type="ECO:0000256" key="5">
    <source>
        <dbReference type="ARBA" id="ARBA00023040"/>
    </source>
</evidence>
<keyword evidence="4 9" id="KW-1133">Transmembrane helix</keyword>
<dbReference type="Gene3D" id="1.20.1070.10">
    <property type="entry name" value="Rhodopsin 7-helix transmembrane proteins"/>
    <property type="match status" value="1"/>
</dbReference>
<dbReference type="Proteomes" id="UP000095287">
    <property type="component" value="Unplaced"/>
</dbReference>
<feature type="transmembrane region" description="Helical" evidence="9">
    <location>
        <begin position="237"/>
        <end position="264"/>
    </location>
</feature>
<organism evidence="11 12">
    <name type="scientific">Steinernema glaseri</name>
    <dbReference type="NCBI Taxonomy" id="37863"/>
    <lineage>
        <taxon>Eukaryota</taxon>
        <taxon>Metazoa</taxon>
        <taxon>Ecdysozoa</taxon>
        <taxon>Nematoda</taxon>
        <taxon>Chromadorea</taxon>
        <taxon>Rhabditida</taxon>
        <taxon>Tylenchina</taxon>
        <taxon>Panagrolaimomorpha</taxon>
        <taxon>Strongyloidoidea</taxon>
        <taxon>Steinernematidae</taxon>
        <taxon>Steinernema</taxon>
    </lineage>
</organism>
<keyword evidence="5" id="KW-0297">G-protein coupled receptor</keyword>
<evidence type="ECO:0000256" key="1">
    <source>
        <dbReference type="ARBA" id="ARBA00004651"/>
    </source>
</evidence>
<name>A0A1I7XXY4_9BILA</name>
<evidence type="ECO:0000313" key="12">
    <source>
        <dbReference type="WBParaSite" id="L893_g10724.t1"/>
    </source>
</evidence>
<dbReference type="InterPro" id="IPR000276">
    <property type="entry name" value="GPCR_Rhodpsn"/>
</dbReference>
<evidence type="ECO:0000256" key="2">
    <source>
        <dbReference type="ARBA" id="ARBA00022475"/>
    </source>
</evidence>
<accession>A0A1I7XXY4</accession>
<keyword evidence="11" id="KW-1185">Reference proteome</keyword>
<comment type="subcellular location">
    <subcellularLocation>
        <location evidence="1">Cell membrane</location>
        <topology evidence="1">Multi-pass membrane protein</topology>
    </subcellularLocation>
</comment>
<feature type="transmembrane region" description="Helical" evidence="9">
    <location>
        <begin position="207"/>
        <end position="225"/>
    </location>
</feature>
<dbReference type="SUPFAM" id="SSF81321">
    <property type="entry name" value="Family A G protein-coupled receptor-like"/>
    <property type="match status" value="1"/>
</dbReference>
<feature type="transmembrane region" description="Helical" evidence="9">
    <location>
        <begin position="161"/>
        <end position="187"/>
    </location>
</feature>
<keyword evidence="7" id="KW-0675">Receptor</keyword>
<evidence type="ECO:0000256" key="7">
    <source>
        <dbReference type="ARBA" id="ARBA00023170"/>
    </source>
</evidence>
<feature type="domain" description="G-protein coupled receptors family 1 profile" evidence="10">
    <location>
        <begin position="26"/>
        <end position="261"/>
    </location>
</feature>
<sequence>MSLLDMTSHPAYLVTKSIIAAFTIAGNSFIVFTVLRLPKLRHEKFNLLIILLAMGDFVIGVNVPFSLSLAFADEASWTGLFMTSQVLVTFGDHVTQIAMLLVAADRMYVLLTLRKLEKNVYAASIPVVLTVSLIPVCFFLVQSDTVIAAVRGEIDAYSSTFVYYMTVIMFVFNFSILGLYAAVAVAYRIQMRKTSVSNSAQNAFNKVVLGIVLIYFFMWCIPKWLNFCVVTAQVEGLLFDVALILPEECALFSAALNVFLYGYTHRDLKTEMTRCFRRITKTQKKSYVESNICRDHGPKCQAPQRQHISKAFIHKTRKNQAKEGSALEEVGGQQDLLRVLSGNVEVLGPLILSVDVAVLQVAADDLQDLLPDGQGGGGLRRLLVDRRACPSGCPNARHGPFPGRLSLLRR</sequence>
<feature type="transmembrane region" description="Helical" evidence="9">
    <location>
        <begin position="120"/>
        <end position="141"/>
    </location>
</feature>
<dbReference type="SMART" id="SM01381">
    <property type="entry name" value="7TM_GPCR_Srsx"/>
    <property type="match status" value="1"/>
</dbReference>
<evidence type="ECO:0000256" key="9">
    <source>
        <dbReference type="SAM" id="Phobius"/>
    </source>
</evidence>
<evidence type="ECO:0000256" key="8">
    <source>
        <dbReference type="ARBA" id="ARBA00023224"/>
    </source>
</evidence>
<dbReference type="PANTHER" id="PTHR24249">
    <property type="entry name" value="HISTAMINE RECEPTOR-RELATED G-PROTEIN COUPLED RECEPTOR"/>
    <property type="match status" value="1"/>
</dbReference>
<proteinExistence type="predicted"/>
<dbReference type="GO" id="GO:0005886">
    <property type="term" value="C:plasma membrane"/>
    <property type="evidence" value="ECO:0007669"/>
    <property type="project" value="UniProtKB-SubCell"/>
</dbReference>
<reference evidence="12" key="1">
    <citation type="submission" date="2016-11" db="UniProtKB">
        <authorList>
            <consortium name="WormBaseParasite"/>
        </authorList>
    </citation>
    <scope>IDENTIFICATION</scope>
</reference>
<dbReference type="PROSITE" id="PS50262">
    <property type="entry name" value="G_PROTEIN_RECEP_F1_2"/>
    <property type="match status" value="1"/>
</dbReference>
<dbReference type="InterPro" id="IPR050569">
    <property type="entry name" value="TAAR"/>
</dbReference>
<keyword evidence="2" id="KW-1003">Cell membrane</keyword>
<protein>
    <submittedName>
        <fullName evidence="12">G_PROTEIN_RECEP_F1_2 domain-containing protein</fullName>
    </submittedName>
</protein>
<feature type="transmembrane region" description="Helical" evidence="9">
    <location>
        <begin position="12"/>
        <end position="35"/>
    </location>
</feature>
<evidence type="ECO:0000256" key="6">
    <source>
        <dbReference type="ARBA" id="ARBA00023136"/>
    </source>
</evidence>
<evidence type="ECO:0000256" key="4">
    <source>
        <dbReference type="ARBA" id="ARBA00022989"/>
    </source>
</evidence>
<keyword evidence="3 9" id="KW-0812">Transmembrane</keyword>